<reference evidence="1 2" key="1">
    <citation type="journal article" date="2023" name="Plants (Basel)">
        <title>Bridging the Gap: Combining Genomics and Transcriptomics Approaches to Understand Stylosanthes scabra, an Orphan Legume from the Brazilian Caatinga.</title>
        <authorList>
            <person name="Ferreira-Neto J.R.C."/>
            <person name="da Silva M.D."/>
            <person name="Binneck E."/>
            <person name="de Melo N.F."/>
            <person name="da Silva R.H."/>
            <person name="de Melo A.L.T.M."/>
            <person name="Pandolfi V."/>
            <person name="Bustamante F.O."/>
            <person name="Brasileiro-Vidal A.C."/>
            <person name="Benko-Iseppon A.M."/>
        </authorList>
    </citation>
    <scope>NUCLEOTIDE SEQUENCE [LARGE SCALE GENOMIC DNA]</scope>
    <source>
        <tissue evidence="1">Leaves</tissue>
    </source>
</reference>
<evidence type="ECO:0000313" key="2">
    <source>
        <dbReference type="Proteomes" id="UP001341840"/>
    </source>
</evidence>
<feature type="non-terminal residue" evidence="1">
    <location>
        <position position="194"/>
    </location>
</feature>
<protein>
    <submittedName>
        <fullName evidence="1">Uncharacterized protein</fullName>
    </submittedName>
</protein>
<comment type="caution">
    <text evidence="1">The sequence shown here is derived from an EMBL/GenBank/DDBJ whole genome shotgun (WGS) entry which is preliminary data.</text>
</comment>
<dbReference type="Proteomes" id="UP001341840">
    <property type="component" value="Unassembled WGS sequence"/>
</dbReference>
<proteinExistence type="predicted"/>
<sequence length="194" mass="21584">MAVCDWDMCFIFALRGWEGTAHDAREFDNVNNSWNELSSSRRYSETDSDFDQYEDTNIIEMENDTHTSEGSTTNLTVVSSTEMDVLRDAIQDQIVDYCNVIKRCTKVLCEADTGEYGTYSTVGLNDNVFSSSIRSSPSVSSPSKTFFPSSSSSEYELTYITSFDCSSLGGGGTFPIIFSTGCCGCRTTLRRSWI</sequence>
<evidence type="ECO:0000313" key="1">
    <source>
        <dbReference type="EMBL" id="MED6131431.1"/>
    </source>
</evidence>
<gene>
    <name evidence="1" type="ORF">PIB30_009912</name>
</gene>
<name>A0ABU6S5P0_9FABA</name>
<organism evidence="1 2">
    <name type="scientific">Stylosanthes scabra</name>
    <dbReference type="NCBI Taxonomy" id="79078"/>
    <lineage>
        <taxon>Eukaryota</taxon>
        <taxon>Viridiplantae</taxon>
        <taxon>Streptophyta</taxon>
        <taxon>Embryophyta</taxon>
        <taxon>Tracheophyta</taxon>
        <taxon>Spermatophyta</taxon>
        <taxon>Magnoliopsida</taxon>
        <taxon>eudicotyledons</taxon>
        <taxon>Gunneridae</taxon>
        <taxon>Pentapetalae</taxon>
        <taxon>rosids</taxon>
        <taxon>fabids</taxon>
        <taxon>Fabales</taxon>
        <taxon>Fabaceae</taxon>
        <taxon>Papilionoideae</taxon>
        <taxon>50 kb inversion clade</taxon>
        <taxon>dalbergioids sensu lato</taxon>
        <taxon>Dalbergieae</taxon>
        <taxon>Pterocarpus clade</taxon>
        <taxon>Stylosanthes</taxon>
    </lineage>
</organism>
<keyword evidence="2" id="KW-1185">Reference proteome</keyword>
<dbReference type="EMBL" id="JASCZI010060438">
    <property type="protein sequence ID" value="MED6131431.1"/>
    <property type="molecule type" value="Genomic_DNA"/>
</dbReference>
<accession>A0ABU6S5P0</accession>